<dbReference type="Gene3D" id="1.20.1250.20">
    <property type="entry name" value="MFS general substrate transporter like domains"/>
    <property type="match status" value="1"/>
</dbReference>
<dbReference type="InterPro" id="IPR010573">
    <property type="entry name" value="MFS_Str1/Tri12-like"/>
</dbReference>
<keyword evidence="9" id="KW-1185">Reference proteome</keyword>
<feature type="transmembrane region" description="Helical" evidence="6">
    <location>
        <begin position="54"/>
        <end position="72"/>
    </location>
</feature>
<feature type="transmembrane region" description="Helical" evidence="6">
    <location>
        <begin position="178"/>
        <end position="198"/>
    </location>
</feature>
<evidence type="ECO:0000256" key="4">
    <source>
        <dbReference type="ARBA" id="ARBA00022989"/>
    </source>
</evidence>
<keyword evidence="5 6" id="KW-0472">Membrane</keyword>
<feature type="transmembrane region" description="Helical" evidence="6">
    <location>
        <begin position="250"/>
        <end position="274"/>
    </location>
</feature>
<dbReference type="Proteomes" id="UP000800094">
    <property type="component" value="Unassembled WGS sequence"/>
</dbReference>
<feature type="transmembrane region" description="Helical" evidence="6">
    <location>
        <begin position="122"/>
        <end position="140"/>
    </location>
</feature>
<feature type="transmembrane region" description="Helical" evidence="6">
    <location>
        <begin position="414"/>
        <end position="431"/>
    </location>
</feature>
<gene>
    <name evidence="8" type="ORF">BU26DRAFT_470796</name>
</gene>
<dbReference type="PROSITE" id="PS50850">
    <property type="entry name" value="MFS"/>
    <property type="match status" value="1"/>
</dbReference>
<keyword evidence="2" id="KW-0813">Transport</keyword>
<accession>A0A6A6HRD9</accession>
<evidence type="ECO:0000256" key="3">
    <source>
        <dbReference type="ARBA" id="ARBA00022692"/>
    </source>
</evidence>
<dbReference type="SUPFAM" id="SSF103473">
    <property type="entry name" value="MFS general substrate transporter"/>
    <property type="match status" value="1"/>
</dbReference>
<evidence type="ECO:0000256" key="1">
    <source>
        <dbReference type="ARBA" id="ARBA00004141"/>
    </source>
</evidence>
<evidence type="ECO:0000256" key="2">
    <source>
        <dbReference type="ARBA" id="ARBA00022448"/>
    </source>
</evidence>
<proteinExistence type="predicted"/>
<evidence type="ECO:0000256" key="6">
    <source>
        <dbReference type="SAM" id="Phobius"/>
    </source>
</evidence>
<feature type="transmembrane region" description="Helical" evidence="6">
    <location>
        <begin position="210"/>
        <end position="230"/>
    </location>
</feature>
<dbReference type="InterPro" id="IPR036259">
    <property type="entry name" value="MFS_trans_sf"/>
</dbReference>
<keyword evidence="3 6" id="KW-0812">Transmembrane</keyword>
<name>A0A6A6HRD9_9PLEO</name>
<keyword evidence="4 6" id="KW-1133">Transmembrane helix</keyword>
<organism evidence="8 9">
    <name type="scientific">Trematosphaeria pertusa</name>
    <dbReference type="NCBI Taxonomy" id="390896"/>
    <lineage>
        <taxon>Eukaryota</taxon>
        <taxon>Fungi</taxon>
        <taxon>Dikarya</taxon>
        <taxon>Ascomycota</taxon>
        <taxon>Pezizomycotina</taxon>
        <taxon>Dothideomycetes</taxon>
        <taxon>Pleosporomycetidae</taxon>
        <taxon>Pleosporales</taxon>
        <taxon>Massarineae</taxon>
        <taxon>Trematosphaeriaceae</taxon>
        <taxon>Trematosphaeria</taxon>
    </lineage>
</organism>
<reference evidence="8" key="1">
    <citation type="journal article" date="2020" name="Stud. Mycol.">
        <title>101 Dothideomycetes genomes: a test case for predicting lifestyles and emergence of pathogens.</title>
        <authorList>
            <person name="Haridas S."/>
            <person name="Albert R."/>
            <person name="Binder M."/>
            <person name="Bloem J."/>
            <person name="Labutti K."/>
            <person name="Salamov A."/>
            <person name="Andreopoulos B."/>
            <person name="Baker S."/>
            <person name="Barry K."/>
            <person name="Bills G."/>
            <person name="Bluhm B."/>
            <person name="Cannon C."/>
            <person name="Castanera R."/>
            <person name="Culley D."/>
            <person name="Daum C."/>
            <person name="Ezra D."/>
            <person name="Gonzalez J."/>
            <person name="Henrissat B."/>
            <person name="Kuo A."/>
            <person name="Liang C."/>
            <person name="Lipzen A."/>
            <person name="Lutzoni F."/>
            <person name="Magnuson J."/>
            <person name="Mondo S."/>
            <person name="Nolan M."/>
            <person name="Ohm R."/>
            <person name="Pangilinan J."/>
            <person name="Park H.-J."/>
            <person name="Ramirez L."/>
            <person name="Alfaro M."/>
            <person name="Sun H."/>
            <person name="Tritt A."/>
            <person name="Yoshinaga Y."/>
            <person name="Zwiers L.-H."/>
            <person name="Turgeon B."/>
            <person name="Goodwin S."/>
            <person name="Spatafora J."/>
            <person name="Crous P."/>
            <person name="Grigoriev I."/>
        </authorList>
    </citation>
    <scope>NUCLEOTIDE SEQUENCE</scope>
    <source>
        <strain evidence="8">CBS 122368</strain>
    </source>
</reference>
<feature type="transmembrane region" description="Helical" evidence="6">
    <location>
        <begin position="365"/>
        <end position="383"/>
    </location>
</feature>
<dbReference type="PANTHER" id="PTHR23501">
    <property type="entry name" value="MAJOR FACILITATOR SUPERFAMILY"/>
    <property type="match status" value="1"/>
</dbReference>
<dbReference type="Pfam" id="PF06609">
    <property type="entry name" value="TRI12"/>
    <property type="match status" value="1"/>
</dbReference>
<evidence type="ECO:0000313" key="9">
    <source>
        <dbReference type="Proteomes" id="UP000800094"/>
    </source>
</evidence>
<feature type="domain" description="Major facilitator superfamily (MFS) profile" evidence="7">
    <location>
        <begin position="57"/>
        <end position="543"/>
    </location>
</feature>
<protein>
    <submittedName>
        <fullName evidence="8">MFS general substrate transporter</fullName>
    </submittedName>
</protein>
<feature type="transmembrane region" description="Helical" evidence="6">
    <location>
        <begin position="92"/>
        <end position="110"/>
    </location>
</feature>
<feature type="transmembrane region" description="Helical" evidence="6">
    <location>
        <begin position="280"/>
        <end position="300"/>
    </location>
</feature>
<dbReference type="EMBL" id="ML987218">
    <property type="protein sequence ID" value="KAF2240439.1"/>
    <property type="molecule type" value="Genomic_DNA"/>
</dbReference>
<feature type="transmembrane region" description="Helical" evidence="6">
    <location>
        <begin position="321"/>
        <end position="345"/>
    </location>
</feature>
<feature type="transmembrane region" description="Helical" evidence="6">
    <location>
        <begin position="146"/>
        <end position="166"/>
    </location>
</feature>
<evidence type="ECO:0000256" key="5">
    <source>
        <dbReference type="ARBA" id="ARBA00023136"/>
    </source>
</evidence>
<dbReference type="GeneID" id="54578690"/>
<dbReference type="PANTHER" id="PTHR23501:SF195">
    <property type="entry name" value="PEP5"/>
    <property type="match status" value="1"/>
</dbReference>
<feature type="transmembrane region" description="Helical" evidence="6">
    <location>
        <begin position="390"/>
        <end position="408"/>
    </location>
</feature>
<dbReference type="GO" id="GO:0005886">
    <property type="term" value="C:plasma membrane"/>
    <property type="evidence" value="ECO:0007669"/>
    <property type="project" value="TreeGrafter"/>
</dbReference>
<dbReference type="OrthoDB" id="4161376at2759"/>
<dbReference type="InterPro" id="IPR020846">
    <property type="entry name" value="MFS_dom"/>
</dbReference>
<dbReference type="AlphaFoldDB" id="A0A6A6HRD9"/>
<sequence length="588" mass="63385">MVTTAEKRDIEQIEVMENAAASQASDHSVEKGLDHTEDVIPNEAKDEDIVTLKTWAVIIILSASYGLSFWVVTTLGAIQTQVATQLGNPTNAGWWTTVYTMCTAISFMIFGGNSDLFGRRWFVISGNIFVFAGYIAIGAAKNTESIIGGNTAIGVGAGLCQLSAFGIPELLPNRLRHIGVLIADASTWIAVLFGPIVARYAIRHGESWRWLFYAPAIATAIVFGLLIWLYKPPKHPRGIPWGQALRELDYLGALLFIAGAVCVFTGVIYTTIIPSSDPKVVALLVVGFAVIGVFACWERFGNLKQAMCPPEIFAKDKGREFTFPFIAGVIVNMFFYSVNIVYPTMINVLWTSPTTPLSTSLEYTLPQNLGLIFGSMLLWFFGIRIGHWKWQFIIVFAVMTLFGSLMALGKPDNMAMVMVFCFICEGAYGWAQTLSITWIQMGVPQTQLGISGALAGVARWTGGALSSSIYLAILSNVQAEQVGKLVTSAVAAAGGSQDTATALLAALPLGAEAIAKVPGTTEAMVAAAGAAFIQSYVVALRTVCLTSIAFGVIGTVCCCLSNDIGPKMNDKIEVFLENDVQAEKNRFH</sequence>
<dbReference type="GO" id="GO:0022857">
    <property type="term" value="F:transmembrane transporter activity"/>
    <property type="evidence" value="ECO:0007669"/>
    <property type="project" value="InterPro"/>
</dbReference>
<evidence type="ECO:0000313" key="8">
    <source>
        <dbReference type="EMBL" id="KAF2240439.1"/>
    </source>
</evidence>
<evidence type="ECO:0000259" key="7">
    <source>
        <dbReference type="PROSITE" id="PS50850"/>
    </source>
</evidence>
<dbReference type="RefSeq" id="XP_033675443.1">
    <property type="nucleotide sequence ID" value="XM_033825360.1"/>
</dbReference>
<comment type="subcellular location">
    <subcellularLocation>
        <location evidence="1">Membrane</location>
        <topology evidence="1">Multi-pass membrane protein</topology>
    </subcellularLocation>
</comment>